<dbReference type="InterPro" id="IPR026564">
    <property type="entry name" value="Transcrip_reg_TACO1-like_dom3"/>
</dbReference>
<dbReference type="HAMAP" id="MF_00693">
    <property type="entry name" value="Transcrip_reg_TACO1"/>
    <property type="match status" value="1"/>
</dbReference>
<dbReference type="InterPro" id="IPR017856">
    <property type="entry name" value="Integrase-like_N"/>
</dbReference>
<dbReference type="OrthoDB" id="9781053at2"/>
<keyword evidence="2 6" id="KW-0963">Cytoplasm</keyword>
<evidence type="ECO:0000313" key="9">
    <source>
        <dbReference type="EMBL" id="OAI18020.1"/>
    </source>
</evidence>
<dbReference type="InterPro" id="IPR049083">
    <property type="entry name" value="TACO1_YebC_N"/>
</dbReference>
<evidence type="ECO:0000256" key="1">
    <source>
        <dbReference type="ARBA" id="ARBA00008724"/>
    </source>
</evidence>
<dbReference type="EMBL" id="LUUI01000083">
    <property type="protein sequence ID" value="OAI18020.1"/>
    <property type="molecule type" value="Genomic_DNA"/>
</dbReference>
<name>A0A177NLW0_9GAMM</name>
<keyword evidence="4 6" id="KW-0238">DNA-binding</keyword>
<evidence type="ECO:0000313" key="10">
    <source>
        <dbReference type="Proteomes" id="UP000078476"/>
    </source>
</evidence>
<comment type="caution">
    <text evidence="9">The sequence shown here is derived from an EMBL/GenBank/DDBJ whole genome shotgun (WGS) entry which is preliminary data.</text>
</comment>
<evidence type="ECO:0000256" key="5">
    <source>
        <dbReference type="ARBA" id="ARBA00023163"/>
    </source>
</evidence>
<dbReference type="Gene3D" id="1.10.10.200">
    <property type="match status" value="1"/>
</dbReference>
<dbReference type="GO" id="GO:0003677">
    <property type="term" value="F:DNA binding"/>
    <property type="evidence" value="ECO:0007669"/>
    <property type="project" value="UniProtKB-UniRule"/>
</dbReference>
<comment type="subcellular location">
    <subcellularLocation>
        <location evidence="6">Cytoplasm</location>
    </subcellularLocation>
</comment>
<dbReference type="AlphaFoldDB" id="A0A177NLW0"/>
<evidence type="ECO:0000259" key="7">
    <source>
        <dbReference type="Pfam" id="PF01709"/>
    </source>
</evidence>
<dbReference type="FunFam" id="1.10.10.200:FF:000002">
    <property type="entry name" value="Probable transcriptional regulatory protein CLM62_37755"/>
    <property type="match status" value="1"/>
</dbReference>
<evidence type="ECO:0000256" key="4">
    <source>
        <dbReference type="ARBA" id="ARBA00023125"/>
    </source>
</evidence>
<evidence type="ECO:0000259" key="8">
    <source>
        <dbReference type="Pfam" id="PF20772"/>
    </source>
</evidence>
<feature type="domain" description="TACO1/YebC-like second and third" evidence="7">
    <location>
        <begin position="83"/>
        <end position="238"/>
    </location>
</feature>
<dbReference type="NCBIfam" id="NF009044">
    <property type="entry name" value="PRK12378.1"/>
    <property type="match status" value="1"/>
</dbReference>
<organism evidence="9 10">
    <name type="scientific">Methylomonas lenta</name>
    <dbReference type="NCBI Taxonomy" id="980561"/>
    <lineage>
        <taxon>Bacteria</taxon>
        <taxon>Pseudomonadati</taxon>
        <taxon>Pseudomonadota</taxon>
        <taxon>Gammaproteobacteria</taxon>
        <taxon>Methylococcales</taxon>
        <taxon>Methylococcaceae</taxon>
        <taxon>Methylomonas</taxon>
    </lineage>
</organism>
<dbReference type="NCBIfam" id="TIGR01033">
    <property type="entry name" value="YebC/PmpR family DNA-binding transcriptional regulator"/>
    <property type="match status" value="1"/>
</dbReference>
<keyword evidence="10" id="KW-1185">Reference proteome</keyword>
<dbReference type="InterPro" id="IPR048300">
    <property type="entry name" value="TACO1_YebC-like_2nd/3rd_dom"/>
</dbReference>
<reference evidence="9 10" key="1">
    <citation type="submission" date="2016-03" db="EMBL/GenBank/DDBJ databases">
        <authorList>
            <person name="Ploux O."/>
        </authorList>
    </citation>
    <scope>NUCLEOTIDE SEQUENCE [LARGE SCALE GENOMIC DNA]</scope>
    <source>
        <strain evidence="9 10">R-45370</strain>
    </source>
</reference>
<feature type="domain" description="TACO1/YebC-like N-terminal" evidence="8">
    <location>
        <begin position="5"/>
        <end position="76"/>
    </location>
</feature>
<keyword evidence="3 6" id="KW-0805">Transcription regulation</keyword>
<evidence type="ECO:0000256" key="3">
    <source>
        <dbReference type="ARBA" id="ARBA00023015"/>
    </source>
</evidence>
<evidence type="ECO:0000256" key="2">
    <source>
        <dbReference type="ARBA" id="ARBA00022490"/>
    </source>
</evidence>
<dbReference type="SUPFAM" id="SSF75625">
    <property type="entry name" value="YebC-like"/>
    <property type="match status" value="1"/>
</dbReference>
<dbReference type="InterPro" id="IPR029072">
    <property type="entry name" value="YebC-like"/>
</dbReference>
<dbReference type="Gene3D" id="3.30.70.980">
    <property type="match status" value="2"/>
</dbReference>
<dbReference type="RefSeq" id="WP_066979523.1">
    <property type="nucleotide sequence ID" value="NZ_LUUI01000083.1"/>
</dbReference>
<dbReference type="PANTHER" id="PTHR12532">
    <property type="entry name" value="TRANSLATIONAL ACTIVATOR OF CYTOCHROME C OXIDASE 1"/>
    <property type="match status" value="1"/>
</dbReference>
<proteinExistence type="inferred from homology"/>
<dbReference type="InterPro" id="IPR002876">
    <property type="entry name" value="Transcrip_reg_TACO1-like"/>
</dbReference>
<dbReference type="PANTHER" id="PTHR12532:SF6">
    <property type="entry name" value="TRANSCRIPTIONAL REGULATORY PROTEIN YEBC-RELATED"/>
    <property type="match status" value="1"/>
</dbReference>
<dbReference type="STRING" id="980561.A1359_05305"/>
<protein>
    <recommendedName>
        <fullName evidence="6">Probable transcriptional regulatory protein A1359_05305</fullName>
    </recommendedName>
</protein>
<dbReference type="Pfam" id="PF01709">
    <property type="entry name" value="Transcrip_reg"/>
    <property type="match status" value="1"/>
</dbReference>
<dbReference type="FunFam" id="3.30.70.980:FF:000002">
    <property type="entry name" value="Probable transcriptional regulatory protein YebC"/>
    <property type="match status" value="1"/>
</dbReference>
<dbReference type="Pfam" id="PF20772">
    <property type="entry name" value="TACO1_YebC_N"/>
    <property type="match status" value="1"/>
</dbReference>
<dbReference type="GO" id="GO:0006355">
    <property type="term" value="P:regulation of DNA-templated transcription"/>
    <property type="evidence" value="ECO:0007669"/>
    <property type="project" value="UniProtKB-UniRule"/>
</dbReference>
<keyword evidence="5 6" id="KW-0804">Transcription</keyword>
<accession>A0A177NLW0</accession>
<sequence>MAGHSKWANIKHRKGAQDAKRGKIFTKLIREISVAAKGSGGGDSAKNPSLRTAIDKALAANMKRDTIDNTIKKAIGALDGVNYEEARYEGYGPSGTAIMVNCLTDNKNRTVAEVRHAFSKAGGNLGTEGSVAYLFNKVGIINFSHEVDEDAVMEAALEAGAEDVVVNEDGSIDVFTTPDDYLTVKEALLAEGFESENAEITLFADIKTELDAEAAEKMLRLIERLEDLDDVQDVYSNADISDEIMDAIGEG</sequence>
<dbReference type="NCBIfam" id="NF001030">
    <property type="entry name" value="PRK00110.1"/>
    <property type="match status" value="1"/>
</dbReference>
<gene>
    <name evidence="9" type="ORF">A1359_05305</name>
</gene>
<dbReference type="GO" id="GO:0005829">
    <property type="term" value="C:cytosol"/>
    <property type="evidence" value="ECO:0007669"/>
    <property type="project" value="TreeGrafter"/>
</dbReference>
<comment type="similarity">
    <text evidence="1 6">Belongs to the TACO1 family.</text>
</comment>
<evidence type="ECO:0000256" key="6">
    <source>
        <dbReference type="HAMAP-Rule" id="MF_00693"/>
    </source>
</evidence>
<dbReference type="Proteomes" id="UP000078476">
    <property type="component" value="Unassembled WGS sequence"/>
</dbReference>